<dbReference type="AlphaFoldDB" id="A0A0N4Y2M5"/>
<gene>
    <name evidence="2" type="ORF">NBR_LOCUS9983</name>
</gene>
<reference evidence="2 3" key="2">
    <citation type="submission" date="2018-11" db="EMBL/GenBank/DDBJ databases">
        <authorList>
            <consortium name="Pathogen Informatics"/>
        </authorList>
    </citation>
    <scope>NUCLEOTIDE SEQUENCE [LARGE SCALE GENOMIC DNA]</scope>
</reference>
<accession>A0A0N4Y2M5</accession>
<proteinExistence type="predicted"/>
<dbReference type="Proteomes" id="UP000271162">
    <property type="component" value="Unassembled WGS sequence"/>
</dbReference>
<evidence type="ECO:0000313" key="2">
    <source>
        <dbReference type="EMBL" id="VDL73572.1"/>
    </source>
</evidence>
<keyword evidence="3" id="KW-1185">Reference proteome</keyword>
<organism evidence="4">
    <name type="scientific">Nippostrongylus brasiliensis</name>
    <name type="common">Rat hookworm</name>
    <dbReference type="NCBI Taxonomy" id="27835"/>
    <lineage>
        <taxon>Eukaryota</taxon>
        <taxon>Metazoa</taxon>
        <taxon>Ecdysozoa</taxon>
        <taxon>Nematoda</taxon>
        <taxon>Chromadorea</taxon>
        <taxon>Rhabditida</taxon>
        <taxon>Rhabditina</taxon>
        <taxon>Rhabditomorpha</taxon>
        <taxon>Strongyloidea</taxon>
        <taxon>Heligmosomidae</taxon>
        <taxon>Nippostrongylus</taxon>
    </lineage>
</organism>
<dbReference type="STRING" id="27835.A0A0N4Y2M5"/>
<evidence type="ECO:0000256" key="1">
    <source>
        <dbReference type="SAM" id="MobiDB-lite"/>
    </source>
</evidence>
<feature type="region of interest" description="Disordered" evidence="1">
    <location>
        <begin position="55"/>
        <end position="97"/>
    </location>
</feature>
<evidence type="ECO:0000313" key="3">
    <source>
        <dbReference type="Proteomes" id="UP000271162"/>
    </source>
</evidence>
<protein>
    <submittedName>
        <fullName evidence="2 4">Uncharacterized protein</fullName>
    </submittedName>
</protein>
<feature type="compositionally biased region" description="Low complexity" evidence="1">
    <location>
        <begin position="62"/>
        <end position="81"/>
    </location>
</feature>
<evidence type="ECO:0000313" key="4">
    <source>
        <dbReference type="WBParaSite" id="NBR_0000998201-mRNA-1"/>
    </source>
</evidence>
<name>A0A0N4Y2M5_NIPBR</name>
<feature type="region of interest" description="Disordered" evidence="1">
    <location>
        <begin position="1"/>
        <end position="21"/>
    </location>
</feature>
<dbReference type="WBParaSite" id="NBR_0000998201-mRNA-1">
    <property type="protein sequence ID" value="NBR_0000998201-mRNA-1"/>
    <property type="gene ID" value="NBR_0000998201"/>
</dbReference>
<reference evidence="4" key="1">
    <citation type="submission" date="2017-02" db="UniProtKB">
        <authorList>
            <consortium name="WormBaseParasite"/>
        </authorList>
    </citation>
    <scope>IDENTIFICATION</scope>
</reference>
<sequence length="109" mass="12088">MTSPTGLFVERPRKKTTSRLSSTICRRLNVPRFLMRCEPSWLAFAMLSPTQKRYSGNAFRTRPSVDVSSDGSGIDGNSRRSASPTPDEISESSGLKETSANYLLPPQVY</sequence>
<dbReference type="EMBL" id="UYSL01020233">
    <property type="protein sequence ID" value="VDL73572.1"/>
    <property type="molecule type" value="Genomic_DNA"/>
</dbReference>